<evidence type="ECO:0000313" key="3">
    <source>
        <dbReference type="EMBL" id="MCU7693098.1"/>
    </source>
</evidence>
<dbReference type="EMBL" id="JAOTPL010000001">
    <property type="protein sequence ID" value="MCU7693098.1"/>
    <property type="molecule type" value="Genomic_DNA"/>
</dbReference>
<sequence length="728" mass="85268">MNNILNRFKIFTCFILLLVSAIARSQNAKYNNPEYNQVVNTFKQANENRKELERVLTHYNQNPKDSLKLRAAYFLIKNMYWGYTATRTIKTNKAAAERIVRLTDSLYYILVKGKNEEDPKELASDAVVKGIGQIKKVVQQEKKKLNFEPAPQIIEEKPDAEVITAAFLIEQIDNAFYQKENSPLVKKMSFEDFCEYTLPYRFIPGFPMLKSGKFLFGFFSKYIGKVEDNPVSIRDCIRRYNATVRNFKTIIGGFHYSEYGFEEMFFFNSWSNWDCFDQSNFAAVILNACGIPVAVENNVAYKKFLNHHANIYFHPNVQLTSFSPENEYPQISQFPVFKEDVLNFYRYHFSVQPQTPFFLKSKNEYVPDELLSPIIEDISKRTLKITSIKLNFSQQTKNNLAYLATFNSQNKFVATTWGIINHNEESVVFENAVLNTMYFPIYFEDTNIQLFGNPFYLAEDSTKEESTTKIIELVKNKFVLLDTTYLLRKFPIKDRSIEVSNSLIGTTILGGNDSTFSKVDTLYILNYAPPPYFQDIHLNGNKAYKYFKIQTPQKNLNMYFAEVEYLTDKKHQYENTSSPTPLPVFNYDELNNHRPDSLLKIWDENIIETLPQYDGNVETCPKNVNAITLSLAEPRRVEVIRFAPQNENNGIIKFNEYVLFEWEENDWIEIGRQNPEYEFLLFKNLKTNKLYWLKNLSAGTEEMPFIINDKREQVFIYSHEFKEYLKTL</sequence>
<dbReference type="Gene3D" id="2.60.120.260">
    <property type="entry name" value="Galactose-binding domain-like"/>
    <property type="match status" value="1"/>
</dbReference>
<evidence type="ECO:0008006" key="5">
    <source>
        <dbReference type="Google" id="ProtNLM"/>
    </source>
</evidence>
<keyword evidence="4" id="KW-1185">Reference proteome</keyword>
<name>A0AAE3IKW0_9BACT</name>
<dbReference type="PANTHER" id="PTHR35532">
    <property type="entry name" value="SIMILAR TO POLYHYDROXYALKANOATE DEPOLYMERASE"/>
    <property type="match status" value="1"/>
</dbReference>
<dbReference type="Proteomes" id="UP001209317">
    <property type="component" value="Unassembled WGS sequence"/>
</dbReference>
<feature type="signal peptide" evidence="2">
    <location>
        <begin position="1"/>
        <end position="28"/>
    </location>
</feature>
<dbReference type="PANTHER" id="PTHR35532:SF5">
    <property type="entry name" value="CARBOHYDRATE-BINDING DOMAIN-CONTAINING PROTEIN"/>
    <property type="match status" value="1"/>
</dbReference>
<reference evidence="3" key="1">
    <citation type="submission" date="2022-10" db="EMBL/GenBank/DDBJ databases">
        <authorList>
            <person name="Kim H.S."/>
            <person name="Kim J.-S."/>
            <person name="Suh M.K."/>
            <person name="Eom M.K."/>
            <person name="Lee J.-S."/>
        </authorList>
    </citation>
    <scope>NUCLEOTIDE SEQUENCE</scope>
    <source>
        <strain evidence="3">LIP-5</strain>
    </source>
</reference>
<keyword evidence="1" id="KW-0175">Coiled coil</keyword>
<proteinExistence type="predicted"/>
<feature type="chain" id="PRO_5041983071" description="Discoidin domain-containing protein" evidence="2">
    <location>
        <begin position="29"/>
        <end position="728"/>
    </location>
</feature>
<protein>
    <recommendedName>
        <fullName evidence="5">Discoidin domain-containing protein</fullName>
    </recommendedName>
</protein>
<comment type="caution">
    <text evidence="3">The sequence shown here is derived from an EMBL/GenBank/DDBJ whole genome shotgun (WGS) entry which is preliminary data.</text>
</comment>
<organism evidence="3 4">
    <name type="scientific">Haoranjiania flava</name>
    <dbReference type="NCBI Taxonomy" id="1856322"/>
    <lineage>
        <taxon>Bacteria</taxon>
        <taxon>Pseudomonadati</taxon>
        <taxon>Bacteroidota</taxon>
        <taxon>Chitinophagia</taxon>
        <taxon>Chitinophagales</taxon>
        <taxon>Chitinophagaceae</taxon>
        <taxon>Haoranjiania</taxon>
    </lineage>
</organism>
<evidence type="ECO:0000256" key="1">
    <source>
        <dbReference type="SAM" id="Coils"/>
    </source>
</evidence>
<gene>
    <name evidence="3" type="ORF">OD355_01060</name>
</gene>
<keyword evidence="2" id="KW-0732">Signal</keyword>
<evidence type="ECO:0000256" key="2">
    <source>
        <dbReference type="SAM" id="SignalP"/>
    </source>
</evidence>
<dbReference type="AlphaFoldDB" id="A0AAE3IKW0"/>
<accession>A0AAE3IKW0</accession>
<feature type="coiled-coil region" evidence="1">
    <location>
        <begin position="35"/>
        <end position="62"/>
    </location>
</feature>
<dbReference type="RefSeq" id="WP_263036586.1">
    <property type="nucleotide sequence ID" value="NZ_JAOTPL010000001.1"/>
</dbReference>
<evidence type="ECO:0000313" key="4">
    <source>
        <dbReference type="Proteomes" id="UP001209317"/>
    </source>
</evidence>